<feature type="domain" description="SCP" evidence="2">
    <location>
        <begin position="194"/>
        <end position="294"/>
    </location>
</feature>
<dbReference type="Proteomes" id="UP000475214">
    <property type="component" value="Unassembled WGS sequence"/>
</dbReference>
<dbReference type="InterPro" id="IPR035940">
    <property type="entry name" value="CAP_sf"/>
</dbReference>
<evidence type="ECO:0000313" key="3">
    <source>
        <dbReference type="EMBL" id="NED98737.1"/>
    </source>
</evidence>
<sequence length="311" mass="33295">MTSAYVAVREYEPSVDDVHTLSGPAKHTHGALTLDDGVPGDPGDDAGPTAEPRDRLVPEQDPETVAPDDRSDGGSQPDGQLGDADPAPRSTSEGRGGTRDGTPTSRRTPDEAPPHSEPTGQPDAPPPSREPDAPPSSEEPDAPSHSPTAAPTPEPTQTYTVPPQQRPTAEPSPTPSDPPRRMPPALTSAEQAVLEATNHVRREAGCPDLRVNAELVDAAREHTADMRSHRYYSHVGPDGRGPQERARAAGYRGEVEENIARGIRGGDAVVDRWTKDAEARQKITDCAYTEIGVANERGLLTQWWTQVLGRR</sequence>
<dbReference type="Pfam" id="PF00188">
    <property type="entry name" value="CAP"/>
    <property type="match status" value="1"/>
</dbReference>
<dbReference type="EMBL" id="JAAGOA010000001">
    <property type="protein sequence ID" value="NED98737.1"/>
    <property type="molecule type" value="Genomic_DNA"/>
</dbReference>
<dbReference type="SUPFAM" id="SSF55797">
    <property type="entry name" value="PR-1-like"/>
    <property type="match status" value="1"/>
</dbReference>
<comment type="caution">
    <text evidence="3">The sequence shown here is derived from an EMBL/GenBank/DDBJ whole genome shotgun (WGS) entry which is preliminary data.</text>
</comment>
<dbReference type="Gene3D" id="3.40.33.10">
    <property type="entry name" value="CAP"/>
    <property type="match status" value="1"/>
</dbReference>
<evidence type="ECO:0000256" key="1">
    <source>
        <dbReference type="SAM" id="MobiDB-lite"/>
    </source>
</evidence>
<dbReference type="InterPro" id="IPR014044">
    <property type="entry name" value="CAP_dom"/>
</dbReference>
<feature type="compositionally biased region" description="Low complexity" evidence="1">
    <location>
        <begin position="143"/>
        <end position="160"/>
    </location>
</feature>
<dbReference type="CDD" id="cd05379">
    <property type="entry name" value="CAP_bacterial"/>
    <property type="match status" value="1"/>
</dbReference>
<protein>
    <recommendedName>
        <fullName evidence="2">SCP domain-containing protein</fullName>
    </recommendedName>
</protein>
<reference evidence="3 4" key="1">
    <citation type="submission" date="2020-02" db="EMBL/GenBank/DDBJ databases">
        <authorList>
            <person name="Li X.-J."/>
            <person name="Han X.-M."/>
        </authorList>
    </citation>
    <scope>NUCLEOTIDE SEQUENCE [LARGE SCALE GENOMIC DNA]</scope>
    <source>
        <strain evidence="3 4">CCTCC AB 2017055</strain>
    </source>
</reference>
<feature type="region of interest" description="Disordered" evidence="1">
    <location>
        <begin position="12"/>
        <end position="184"/>
    </location>
</feature>
<evidence type="ECO:0000259" key="2">
    <source>
        <dbReference type="Pfam" id="PF00188"/>
    </source>
</evidence>
<dbReference type="PANTHER" id="PTHR31157:SF1">
    <property type="entry name" value="SCP DOMAIN-CONTAINING PROTEIN"/>
    <property type="match status" value="1"/>
</dbReference>
<evidence type="ECO:0000313" key="4">
    <source>
        <dbReference type="Proteomes" id="UP000475214"/>
    </source>
</evidence>
<proteinExistence type="predicted"/>
<dbReference type="RefSeq" id="WP_163731340.1">
    <property type="nucleotide sequence ID" value="NZ_JAAGOA010000001.1"/>
</dbReference>
<name>A0A6L9S2S5_9ACTN</name>
<feature type="compositionally biased region" description="Low complexity" evidence="1">
    <location>
        <begin position="35"/>
        <end position="48"/>
    </location>
</feature>
<keyword evidence="4" id="KW-1185">Reference proteome</keyword>
<gene>
    <name evidence="3" type="ORF">G1H10_00975</name>
</gene>
<accession>A0A6L9S2S5</accession>
<dbReference type="AlphaFoldDB" id="A0A6L9S2S5"/>
<dbReference type="PANTHER" id="PTHR31157">
    <property type="entry name" value="SCP DOMAIN-CONTAINING PROTEIN"/>
    <property type="match status" value="1"/>
</dbReference>
<organism evidence="3 4">
    <name type="scientific">Phytoactinopolyspora halotolerans</name>
    <dbReference type="NCBI Taxonomy" id="1981512"/>
    <lineage>
        <taxon>Bacteria</taxon>
        <taxon>Bacillati</taxon>
        <taxon>Actinomycetota</taxon>
        <taxon>Actinomycetes</taxon>
        <taxon>Jiangellales</taxon>
        <taxon>Jiangellaceae</taxon>
        <taxon>Phytoactinopolyspora</taxon>
    </lineage>
</organism>